<sequence>MNPNRQAHQHAGLSTLSQNNMYQYHPDRQYSKQLPPPLPPIMLLGHLPQPPQPQYSDHSSGQTAPQRGHHFIDELGLMFDPNPTSDINPSNGRLQSLSQNPHHSHHTQQNPGLHFDAPQVHRNTINNTGLLGNITNSPGLKHPGPSSENAAHNNTNNNETTFNTDENTRNPISTRQINFCVTGQNFMYSLSVSEDGMTKISDQ</sequence>
<dbReference type="AlphaFoldDB" id="A0A0L0W002"/>
<evidence type="ECO:0000313" key="2">
    <source>
        <dbReference type="EMBL" id="KNF04590.1"/>
    </source>
</evidence>
<feature type="compositionally biased region" description="Polar residues" evidence="1">
    <location>
        <begin position="55"/>
        <end position="65"/>
    </location>
</feature>
<proteinExistence type="predicted"/>
<accession>A0A0L0W002</accession>
<evidence type="ECO:0000256" key="1">
    <source>
        <dbReference type="SAM" id="MobiDB-lite"/>
    </source>
</evidence>
<comment type="caution">
    <text evidence="2">The sequence shown here is derived from an EMBL/GenBank/DDBJ whole genome shotgun (WGS) entry which is preliminary data.</text>
</comment>
<gene>
    <name evidence="2" type="ORF">PSTG_02077</name>
</gene>
<reference evidence="3" key="1">
    <citation type="submission" date="2014-03" db="EMBL/GenBank/DDBJ databases">
        <title>The Genome Sequence of Puccinia striiformis f. sp. tritici PST-78.</title>
        <authorList>
            <consortium name="The Broad Institute Genome Sequencing Platform"/>
            <person name="Cuomo C."/>
            <person name="Hulbert S."/>
            <person name="Chen X."/>
            <person name="Walker B."/>
            <person name="Young S.K."/>
            <person name="Zeng Q."/>
            <person name="Gargeya S."/>
            <person name="Fitzgerald M."/>
            <person name="Haas B."/>
            <person name="Abouelleil A."/>
            <person name="Alvarado L."/>
            <person name="Arachchi H.M."/>
            <person name="Berlin A.M."/>
            <person name="Chapman S.B."/>
            <person name="Goldberg J."/>
            <person name="Griggs A."/>
            <person name="Gujja S."/>
            <person name="Hansen M."/>
            <person name="Howarth C."/>
            <person name="Imamovic A."/>
            <person name="Larimer J."/>
            <person name="McCowan C."/>
            <person name="Montmayeur A."/>
            <person name="Murphy C."/>
            <person name="Neiman D."/>
            <person name="Pearson M."/>
            <person name="Priest M."/>
            <person name="Roberts A."/>
            <person name="Saif S."/>
            <person name="Shea T."/>
            <person name="Sisk P."/>
            <person name="Sykes S."/>
            <person name="Wortman J."/>
            <person name="Nusbaum C."/>
            <person name="Birren B."/>
        </authorList>
    </citation>
    <scope>NUCLEOTIDE SEQUENCE [LARGE SCALE GENOMIC DNA]</scope>
    <source>
        <strain evidence="3">race PST-78</strain>
    </source>
</reference>
<dbReference type="Proteomes" id="UP000054564">
    <property type="component" value="Unassembled WGS sequence"/>
</dbReference>
<feature type="compositionally biased region" description="Polar residues" evidence="1">
    <location>
        <begin position="82"/>
        <end position="111"/>
    </location>
</feature>
<dbReference type="EMBL" id="AJIL01000011">
    <property type="protein sequence ID" value="KNF04590.1"/>
    <property type="molecule type" value="Genomic_DNA"/>
</dbReference>
<feature type="compositionally biased region" description="Polar residues" evidence="1">
    <location>
        <begin position="121"/>
        <end position="138"/>
    </location>
</feature>
<protein>
    <submittedName>
        <fullName evidence="2">Uncharacterized protein</fullName>
    </submittedName>
</protein>
<organism evidence="2 3">
    <name type="scientific">Puccinia striiformis f. sp. tritici PST-78</name>
    <dbReference type="NCBI Taxonomy" id="1165861"/>
    <lineage>
        <taxon>Eukaryota</taxon>
        <taxon>Fungi</taxon>
        <taxon>Dikarya</taxon>
        <taxon>Basidiomycota</taxon>
        <taxon>Pucciniomycotina</taxon>
        <taxon>Pucciniomycetes</taxon>
        <taxon>Pucciniales</taxon>
        <taxon>Pucciniaceae</taxon>
        <taxon>Puccinia</taxon>
    </lineage>
</organism>
<evidence type="ECO:0000313" key="3">
    <source>
        <dbReference type="Proteomes" id="UP000054564"/>
    </source>
</evidence>
<feature type="region of interest" description="Disordered" evidence="1">
    <location>
        <begin position="27"/>
        <end position="170"/>
    </location>
</feature>
<name>A0A0L0W002_9BASI</name>
<feature type="compositionally biased region" description="Low complexity" evidence="1">
    <location>
        <begin position="153"/>
        <end position="165"/>
    </location>
</feature>
<keyword evidence="3" id="KW-1185">Reference proteome</keyword>